<proteinExistence type="predicted"/>
<evidence type="ECO:0000313" key="2">
    <source>
        <dbReference type="EMBL" id="PNI53884.1"/>
    </source>
</evidence>
<reference evidence="2 3" key="1">
    <citation type="submission" date="2017-12" db="EMBL/GenBank/DDBJ databases">
        <title>High-resolution comparative analysis of great ape genomes.</title>
        <authorList>
            <person name="Pollen A."/>
            <person name="Hastie A."/>
            <person name="Hormozdiari F."/>
            <person name="Dougherty M."/>
            <person name="Liu R."/>
            <person name="Chaisson M."/>
            <person name="Hoppe E."/>
            <person name="Hill C."/>
            <person name="Pang A."/>
            <person name="Hillier L."/>
            <person name="Baker C."/>
            <person name="Armstrong J."/>
            <person name="Shendure J."/>
            <person name="Paten B."/>
            <person name="Wilson R."/>
            <person name="Chao H."/>
            <person name="Schneider V."/>
            <person name="Ventura M."/>
            <person name="Kronenberg Z."/>
            <person name="Murali S."/>
            <person name="Gordon D."/>
            <person name="Cantsilieris S."/>
            <person name="Munson K."/>
            <person name="Nelson B."/>
            <person name="Raja A."/>
            <person name="Underwood J."/>
            <person name="Diekhans M."/>
            <person name="Fiddes I."/>
            <person name="Haussler D."/>
            <person name="Eichler E."/>
        </authorList>
    </citation>
    <scope>NUCLEOTIDE SEQUENCE [LARGE SCALE GENOMIC DNA]</scope>
    <source>
        <strain evidence="2">Yerkes chimp pedigree #C0471</strain>
    </source>
</reference>
<feature type="chain" id="PRO_5014413159" evidence="1">
    <location>
        <begin position="20"/>
        <end position="55"/>
    </location>
</feature>
<dbReference type="Proteomes" id="UP000236370">
    <property type="component" value="Unassembled WGS sequence"/>
</dbReference>
<organism evidence="2 3">
    <name type="scientific">Pan troglodytes</name>
    <name type="common">Chimpanzee</name>
    <dbReference type="NCBI Taxonomy" id="9598"/>
    <lineage>
        <taxon>Eukaryota</taxon>
        <taxon>Metazoa</taxon>
        <taxon>Chordata</taxon>
        <taxon>Craniata</taxon>
        <taxon>Vertebrata</taxon>
        <taxon>Euteleostomi</taxon>
        <taxon>Mammalia</taxon>
        <taxon>Eutheria</taxon>
        <taxon>Euarchontoglires</taxon>
        <taxon>Primates</taxon>
        <taxon>Haplorrhini</taxon>
        <taxon>Catarrhini</taxon>
        <taxon>Hominidae</taxon>
        <taxon>Pan</taxon>
    </lineage>
</organism>
<feature type="signal peptide" evidence="1">
    <location>
        <begin position="1"/>
        <end position="19"/>
    </location>
</feature>
<evidence type="ECO:0000313" key="3">
    <source>
        <dbReference type="Proteomes" id="UP000236370"/>
    </source>
</evidence>
<accession>A0A2J8M300</accession>
<gene>
    <name evidence="2" type="ORF">CK820_G0023792</name>
</gene>
<dbReference type="AlphaFoldDB" id="A0A2J8M300"/>
<evidence type="ECO:0000256" key="1">
    <source>
        <dbReference type="SAM" id="SignalP"/>
    </source>
</evidence>
<sequence length="55" mass="5948">MSAPRLLISIIIMVPGCTGSMAEEASKNLQSWWKCEGEASMSSNGQQKPQIIIPV</sequence>
<name>A0A2J8M300_PANTR</name>
<comment type="caution">
    <text evidence="2">The sequence shown here is derived from an EMBL/GenBank/DDBJ whole genome shotgun (WGS) entry which is preliminary data.</text>
</comment>
<keyword evidence="1" id="KW-0732">Signal</keyword>
<dbReference type="EMBL" id="NBAG03000270">
    <property type="protein sequence ID" value="PNI53884.1"/>
    <property type="molecule type" value="Genomic_DNA"/>
</dbReference>
<protein>
    <submittedName>
        <fullName evidence="2">CD200R1L isoform 3</fullName>
    </submittedName>
</protein>